<evidence type="ECO:0000256" key="1">
    <source>
        <dbReference type="ARBA" id="ARBA00022741"/>
    </source>
</evidence>
<evidence type="ECO:0000259" key="4">
    <source>
        <dbReference type="PROSITE" id="PS50045"/>
    </source>
</evidence>
<protein>
    <submittedName>
        <fullName evidence="6">Transcriptional regulatory protein GlrR</fullName>
    </submittedName>
</protein>
<dbReference type="SUPFAM" id="SSF52172">
    <property type="entry name" value="CheY-like"/>
    <property type="match status" value="1"/>
</dbReference>
<dbReference type="EMBL" id="BLTE01000005">
    <property type="protein sequence ID" value="GFK93512.1"/>
    <property type="molecule type" value="Genomic_DNA"/>
</dbReference>
<dbReference type="PROSITE" id="PS00675">
    <property type="entry name" value="SIGMA54_INTERACT_1"/>
    <property type="match status" value="1"/>
</dbReference>
<accession>A0A6V8LLH8</accession>
<comment type="caution">
    <text evidence="6">The sequence shown here is derived from an EMBL/GenBank/DDBJ whole genome shotgun (WGS) entry which is preliminary data.</text>
</comment>
<dbReference type="InterPro" id="IPR001789">
    <property type="entry name" value="Sig_transdc_resp-reg_receiver"/>
</dbReference>
<dbReference type="InterPro" id="IPR003593">
    <property type="entry name" value="AAA+_ATPase"/>
</dbReference>
<dbReference type="InterPro" id="IPR025662">
    <property type="entry name" value="Sigma_54_int_dom_ATP-bd_1"/>
</dbReference>
<dbReference type="Pfam" id="PF00158">
    <property type="entry name" value="Sigma54_activat"/>
    <property type="match status" value="1"/>
</dbReference>
<dbReference type="InterPro" id="IPR025943">
    <property type="entry name" value="Sigma_54_int_dom_ATP-bd_2"/>
</dbReference>
<evidence type="ECO:0000256" key="2">
    <source>
        <dbReference type="ARBA" id="ARBA00022840"/>
    </source>
</evidence>
<dbReference type="PROSITE" id="PS50045">
    <property type="entry name" value="SIGMA54_INTERACT_4"/>
    <property type="match status" value="1"/>
</dbReference>
<dbReference type="GO" id="GO:0006355">
    <property type="term" value="P:regulation of DNA-templated transcription"/>
    <property type="evidence" value="ECO:0007669"/>
    <property type="project" value="InterPro"/>
</dbReference>
<name>A0A6V8LLH8_9BACT</name>
<reference evidence="6 7" key="2">
    <citation type="submission" date="2020-05" db="EMBL/GenBank/DDBJ databases">
        <title>Draft genome sequence of Desulfovibrio sp. strainFSS-1.</title>
        <authorList>
            <person name="Shimoshige H."/>
            <person name="Kobayashi H."/>
            <person name="Maekawa T."/>
        </authorList>
    </citation>
    <scope>NUCLEOTIDE SEQUENCE [LARGE SCALE GENOMIC DNA]</scope>
    <source>
        <strain evidence="6 7">SIID29052-01</strain>
    </source>
</reference>
<evidence type="ECO:0000313" key="7">
    <source>
        <dbReference type="Proteomes" id="UP000494245"/>
    </source>
</evidence>
<dbReference type="Proteomes" id="UP000494245">
    <property type="component" value="Unassembled WGS sequence"/>
</dbReference>
<dbReference type="SMART" id="SM00382">
    <property type="entry name" value="AAA"/>
    <property type="match status" value="1"/>
</dbReference>
<evidence type="ECO:0000256" key="3">
    <source>
        <dbReference type="PROSITE-ProRule" id="PRU00169"/>
    </source>
</evidence>
<feature type="domain" description="Response regulatory" evidence="5">
    <location>
        <begin position="3"/>
        <end position="117"/>
    </location>
</feature>
<feature type="modified residue" description="4-aspartylphosphate" evidence="3">
    <location>
        <position position="52"/>
    </location>
</feature>
<keyword evidence="1" id="KW-0547">Nucleotide-binding</keyword>
<dbReference type="RefSeq" id="WP_173082620.1">
    <property type="nucleotide sequence ID" value="NZ_BLTE01000005.1"/>
</dbReference>
<dbReference type="PROSITE" id="PS00676">
    <property type="entry name" value="SIGMA54_INTERACT_2"/>
    <property type="match status" value="1"/>
</dbReference>
<keyword evidence="2" id="KW-0067">ATP-binding</keyword>
<proteinExistence type="predicted"/>
<evidence type="ECO:0000313" key="6">
    <source>
        <dbReference type="EMBL" id="GFK93512.1"/>
    </source>
</evidence>
<keyword evidence="7" id="KW-1185">Reference proteome</keyword>
<dbReference type="InterPro" id="IPR002078">
    <property type="entry name" value="Sigma_54_int"/>
</dbReference>
<reference evidence="6 7" key="1">
    <citation type="submission" date="2020-04" db="EMBL/GenBank/DDBJ databases">
        <authorList>
            <consortium name="Desulfovibrio sp. FSS-1 genome sequencing consortium"/>
            <person name="Shimoshige H."/>
            <person name="Kobayashi H."/>
            <person name="Maekawa T."/>
        </authorList>
    </citation>
    <scope>NUCLEOTIDE SEQUENCE [LARGE SCALE GENOMIC DNA]</scope>
    <source>
        <strain evidence="6 7">SIID29052-01</strain>
    </source>
</reference>
<dbReference type="GO" id="GO:0000160">
    <property type="term" value="P:phosphorelay signal transduction system"/>
    <property type="evidence" value="ECO:0007669"/>
    <property type="project" value="InterPro"/>
</dbReference>
<dbReference type="InterPro" id="IPR027417">
    <property type="entry name" value="P-loop_NTPase"/>
</dbReference>
<gene>
    <name evidence="6" type="primary">glrR_3</name>
    <name evidence="6" type="ORF">NNJEOMEG_01345</name>
</gene>
<dbReference type="CDD" id="cd00009">
    <property type="entry name" value="AAA"/>
    <property type="match status" value="1"/>
</dbReference>
<dbReference type="PANTHER" id="PTHR32071">
    <property type="entry name" value="TRANSCRIPTIONAL REGULATORY PROTEIN"/>
    <property type="match status" value="1"/>
</dbReference>
<organism evidence="6 7">
    <name type="scientific">Fundidesulfovibrio magnetotacticus</name>
    <dbReference type="NCBI Taxonomy" id="2730080"/>
    <lineage>
        <taxon>Bacteria</taxon>
        <taxon>Pseudomonadati</taxon>
        <taxon>Thermodesulfobacteriota</taxon>
        <taxon>Desulfovibrionia</taxon>
        <taxon>Desulfovibrionales</taxon>
        <taxon>Desulfovibrionaceae</taxon>
        <taxon>Fundidesulfovibrio</taxon>
    </lineage>
</organism>
<dbReference type="CDD" id="cd00156">
    <property type="entry name" value="REC"/>
    <property type="match status" value="1"/>
</dbReference>
<sequence length="361" mass="39955">MARILIVDDDEITRMVLSDIIGAEGHTVYAEPSLARGVKIAESIPIDLVFLDVFLPDGNGLEYLVRFTQLPSNPLVIIITNAGNPNGAELAIRNGAWDYVEKPFSPKDLQLSIRQAVAFREKKGDTLPVKRSRIVGSSPQLLQCIQEMSRAARSNVRVLFYGETGVGKDLFVRALHENCSVSNGPFVIVDCASLQPTIAGSELFGHKKGSFTSAVSANQGLIQQAHGGTLFLDEISELDLETQKLLLRVLETHRYRPLGEHHEVHSDFRFVCASNRDLEAMVGPVLRSGDGAVQLQHGNRRIYRPPPAQLPGHILCRTEEARIGPGIEGPVQRHRRWLVLCRGRADRREGMGVQRQRVLTV</sequence>
<dbReference type="PANTHER" id="PTHR32071:SF113">
    <property type="entry name" value="ALGINATE BIOSYNTHESIS TRANSCRIPTIONAL REGULATORY PROTEIN ALGB"/>
    <property type="match status" value="1"/>
</dbReference>
<keyword evidence="3" id="KW-0597">Phosphoprotein</keyword>
<dbReference type="AlphaFoldDB" id="A0A6V8LLH8"/>
<feature type="domain" description="Sigma-54 factor interaction" evidence="4">
    <location>
        <begin position="134"/>
        <end position="282"/>
    </location>
</feature>
<dbReference type="PROSITE" id="PS50110">
    <property type="entry name" value="RESPONSE_REGULATORY"/>
    <property type="match status" value="1"/>
</dbReference>
<dbReference type="InterPro" id="IPR011006">
    <property type="entry name" value="CheY-like_superfamily"/>
</dbReference>
<dbReference type="SUPFAM" id="SSF52540">
    <property type="entry name" value="P-loop containing nucleoside triphosphate hydrolases"/>
    <property type="match status" value="1"/>
</dbReference>
<dbReference type="Pfam" id="PF00072">
    <property type="entry name" value="Response_reg"/>
    <property type="match status" value="1"/>
</dbReference>
<evidence type="ECO:0000259" key="5">
    <source>
        <dbReference type="PROSITE" id="PS50110"/>
    </source>
</evidence>
<dbReference type="Gene3D" id="3.40.50.2300">
    <property type="match status" value="1"/>
</dbReference>
<dbReference type="GO" id="GO:0005524">
    <property type="term" value="F:ATP binding"/>
    <property type="evidence" value="ECO:0007669"/>
    <property type="project" value="UniProtKB-KW"/>
</dbReference>
<dbReference type="SMART" id="SM00448">
    <property type="entry name" value="REC"/>
    <property type="match status" value="1"/>
</dbReference>
<dbReference type="Gene3D" id="3.40.50.300">
    <property type="entry name" value="P-loop containing nucleotide triphosphate hydrolases"/>
    <property type="match status" value="1"/>
</dbReference>